<dbReference type="PANTHER" id="PTHR10742">
    <property type="entry name" value="FLAVIN MONOAMINE OXIDASE"/>
    <property type="match status" value="1"/>
</dbReference>
<dbReference type="InterPro" id="IPR002937">
    <property type="entry name" value="Amino_oxidase"/>
</dbReference>
<gene>
    <name evidence="2" type="ORF">Hypma_008897</name>
</gene>
<dbReference type="Pfam" id="PF01593">
    <property type="entry name" value="Amino_oxidase"/>
    <property type="match status" value="1"/>
</dbReference>
<evidence type="ECO:0000313" key="3">
    <source>
        <dbReference type="Proteomes" id="UP000076154"/>
    </source>
</evidence>
<proteinExistence type="predicted"/>
<name>A0A369JNU7_HYPMA</name>
<evidence type="ECO:0000259" key="1">
    <source>
        <dbReference type="Pfam" id="PF01593"/>
    </source>
</evidence>
<dbReference type="InParanoid" id="A0A369JNU7"/>
<dbReference type="STRING" id="39966.A0A369JNU7"/>
<evidence type="ECO:0000313" key="2">
    <source>
        <dbReference type="EMBL" id="RDB23899.1"/>
    </source>
</evidence>
<comment type="caution">
    <text evidence="2">The sequence shown here is derived from an EMBL/GenBank/DDBJ whole genome shotgun (WGS) entry which is preliminary data.</text>
</comment>
<dbReference type="Proteomes" id="UP000076154">
    <property type="component" value="Unassembled WGS sequence"/>
</dbReference>
<dbReference type="GO" id="GO:0009063">
    <property type="term" value="P:amino acid catabolic process"/>
    <property type="evidence" value="ECO:0007669"/>
    <property type="project" value="TreeGrafter"/>
</dbReference>
<dbReference type="GO" id="GO:0001716">
    <property type="term" value="F:L-amino-acid oxidase activity"/>
    <property type="evidence" value="ECO:0007669"/>
    <property type="project" value="TreeGrafter"/>
</dbReference>
<dbReference type="PANTHER" id="PTHR10742:SF342">
    <property type="entry name" value="AMINE OXIDASE"/>
    <property type="match status" value="1"/>
</dbReference>
<dbReference type="Gene3D" id="1.10.10.1620">
    <property type="match status" value="1"/>
</dbReference>
<organism evidence="2 3">
    <name type="scientific">Hypsizygus marmoreus</name>
    <name type="common">White beech mushroom</name>
    <name type="synonym">Agaricus marmoreus</name>
    <dbReference type="NCBI Taxonomy" id="39966"/>
    <lineage>
        <taxon>Eukaryota</taxon>
        <taxon>Fungi</taxon>
        <taxon>Dikarya</taxon>
        <taxon>Basidiomycota</taxon>
        <taxon>Agaricomycotina</taxon>
        <taxon>Agaricomycetes</taxon>
        <taxon>Agaricomycetidae</taxon>
        <taxon>Agaricales</taxon>
        <taxon>Tricholomatineae</taxon>
        <taxon>Lyophyllaceae</taxon>
        <taxon>Hypsizygus</taxon>
    </lineage>
</organism>
<reference evidence="2" key="1">
    <citation type="submission" date="2018-04" db="EMBL/GenBank/DDBJ databases">
        <title>Whole genome sequencing of Hypsizygus marmoreus.</title>
        <authorList>
            <person name="Choi I.-G."/>
            <person name="Min B."/>
            <person name="Kim J.-G."/>
            <person name="Kim S."/>
            <person name="Oh Y.-L."/>
            <person name="Kong W.-S."/>
            <person name="Park H."/>
            <person name="Jeong J."/>
            <person name="Song E.-S."/>
        </authorList>
    </citation>
    <scope>NUCLEOTIDE SEQUENCE [LARGE SCALE GENOMIC DNA]</scope>
    <source>
        <strain evidence="2">51987-8</strain>
    </source>
</reference>
<dbReference type="SUPFAM" id="SSF51905">
    <property type="entry name" value="FAD/NAD(P)-binding domain"/>
    <property type="match status" value="1"/>
</dbReference>
<accession>A0A369JNU7</accession>
<protein>
    <recommendedName>
        <fullName evidence="1">Amine oxidase domain-containing protein</fullName>
    </recommendedName>
</protein>
<keyword evidence="3" id="KW-1185">Reference proteome</keyword>
<dbReference type="InterPro" id="IPR050281">
    <property type="entry name" value="Flavin_monoamine_oxidase"/>
</dbReference>
<dbReference type="EMBL" id="LUEZ02000046">
    <property type="protein sequence ID" value="RDB23899.1"/>
    <property type="molecule type" value="Genomic_DNA"/>
</dbReference>
<dbReference type="OrthoDB" id="7777654at2759"/>
<sequence length="783" mass="87679">MSRPKLVFATGTNFKIEIPSGWFTTISIVSRKSYNRLVTVDYVIDGNPRVSFIGNTYGKTNEVMKDIDSPSDLLAIVPQEDTQTLDFNAYYSTQGTVKGDLLKDDKYRSTRANIITTNKPVRAPKEFPDYTTYLIFIEDAPGSSQVAGAPEYDDALITVNVLQGYKPATPPVDTGSAALTQTGKDAIKEFINQYTDPTAPGPTIPIPPVIPPPVRPPLTPELSALPVGILGAGVSGLYIALILESLGIKYEILEGSGRTGGRLYTHNFPNKPGKYQYYDVGAMRYPDTSFMQRTFDLARNRLGLKDQMLSYIRGNDNAFLCYNGIAVTKATFATESKQGADTFKASQSNDGTVPDEYVAKGSGYFWDVILDELRQLFVDNPFDVAFKKLQDLDGHTVTSYLTFVKQIPYEVIKWYETMESRTGLFDQSLTETVLASLVFNDPRFKGKDIDWFCFDGGSEIVHKAMEAKLQNKPIHYYRAIILKETDNGQSVTVTFDLSGNPRQLAVSQIEKKYSNVISTMSLGCLRMVDLDNIYLSNGQRSAIRQLTYTPSIKIGLQFKTPWWEKLKIVGGQSSTDRPIRDIVYPSYGPDDSHPGSKMSNCMIAAYNGMQDSQRLGGLMKGRGTPEEKILLDLVMRDLAAVHNLNVDDLWKEYEDYYPWDFYRDQFQLGAFCQFGPGQFKYTYPRLTQPASGQQRLHFAGDATSTFHGWVAGALNSGWRAVLGLLQNHPELNPNPNEDIIAKFKNIWGPSEEWDEKDLAVHNWLARELTRIDLASRSRAANVH</sequence>
<dbReference type="Gene3D" id="3.50.50.60">
    <property type="entry name" value="FAD/NAD(P)-binding domain"/>
    <property type="match status" value="1"/>
</dbReference>
<feature type="domain" description="Amine oxidase" evidence="1">
    <location>
        <begin position="234"/>
        <end position="720"/>
    </location>
</feature>
<dbReference type="AlphaFoldDB" id="A0A369JNU7"/>
<dbReference type="Gene3D" id="3.90.660.10">
    <property type="match status" value="1"/>
</dbReference>
<dbReference type="SUPFAM" id="SSF54373">
    <property type="entry name" value="FAD-linked reductases, C-terminal domain"/>
    <property type="match status" value="1"/>
</dbReference>
<dbReference type="InterPro" id="IPR036188">
    <property type="entry name" value="FAD/NAD-bd_sf"/>
</dbReference>